<sequence length="36" mass="4116">MELKRLGEQNFIQLMLMKAQSTVRLCPIIKVSHAMG</sequence>
<gene>
    <name evidence="1" type="ORF">SHD_3967</name>
</gene>
<comment type="caution">
    <text evidence="1">The sequence shown here is derived from an EMBL/GenBank/DDBJ whole genome shotgun (WGS) entry which is preliminary data.</text>
</comment>
<evidence type="ECO:0000313" key="2">
    <source>
        <dbReference type="Proteomes" id="UP000017548"/>
    </source>
</evidence>
<keyword evidence="2" id="KW-1185">Reference proteome</keyword>
<reference evidence="1 2" key="1">
    <citation type="journal article" date="2013" name="Genome Announc.">
        <title>Draft Genome Sequence of Shewanella decolorationis S12, a Dye-Degrading Bacterium Isolated from a Wastewater Treatment Plant.</title>
        <authorList>
            <person name="Xu M."/>
            <person name="Fang Y."/>
            <person name="Liu J."/>
            <person name="Chen X."/>
            <person name="Sun G."/>
            <person name="Guo J."/>
            <person name="Hua Z."/>
            <person name="Tu Q."/>
            <person name="Wu L."/>
            <person name="Zhou J."/>
            <person name="Liu X."/>
        </authorList>
    </citation>
    <scope>NUCLEOTIDE SEQUENCE [LARGE SCALE GENOMIC DNA]</scope>
    <source>
        <strain evidence="1 2">S12</strain>
    </source>
</reference>
<name>A0ABP2YZG9_9GAMM</name>
<protein>
    <submittedName>
        <fullName evidence="1">Abc-type zinc uptake system zinc chaperone</fullName>
    </submittedName>
</protein>
<dbReference type="Proteomes" id="UP000017548">
    <property type="component" value="Unassembled WGS sequence"/>
</dbReference>
<proteinExistence type="predicted"/>
<organism evidence="1 2">
    <name type="scientific">Shewanella decolorationis S12</name>
    <dbReference type="NCBI Taxonomy" id="1353536"/>
    <lineage>
        <taxon>Bacteria</taxon>
        <taxon>Pseudomonadati</taxon>
        <taxon>Pseudomonadota</taxon>
        <taxon>Gammaproteobacteria</taxon>
        <taxon>Alteromonadales</taxon>
        <taxon>Shewanellaceae</taxon>
        <taxon>Shewanella</taxon>
    </lineage>
</organism>
<dbReference type="EMBL" id="AXZL01000076">
    <property type="protein sequence ID" value="ESE39758.1"/>
    <property type="molecule type" value="Genomic_DNA"/>
</dbReference>
<evidence type="ECO:0000313" key="1">
    <source>
        <dbReference type="EMBL" id="ESE39758.1"/>
    </source>
</evidence>
<accession>A0ABP2YZG9</accession>